<dbReference type="AlphaFoldDB" id="A0A9P6MHQ2"/>
<accession>A0A9P6MHQ2</accession>
<gene>
    <name evidence="3" type="ORF">BGZ65_003295</name>
</gene>
<feature type="region of interest" description="Disordered" evidence="2">
    <location>
        <begin position="359"/>
        <end position="391"/>
    </location>
</feature>
<dbReference type="EMBL" id="JAAAHW010000508">
    <property type="protein sequence ID" value="KAG0001666.1"/>
    <property type="molecule type" value="Genomic_DNA"/>
</dbReference>
<dbReference type="SMART" id="SM00671">
    <property type="entry name" value="SEL1"/>
    <property type="match status" value="6"/>
</dbReference>
<proteinExistence type="predicted"/>
<sequence>TSYFQAPQSYVPASQQYQPPQPVQPLNPRQSSGGYSFTPSALGQSGGQSSPVPQVNTTLSPALLPSNGPAAVLAPSMLSKSDRGLHQGRMSSDDGRVHQSQSLNHHLRAASLSQAGLGSGSGRMPSPLGINNSEIKKPLTTKSEDWGALVDAPDSPTQLFHSGSRFQGQPFAGQGYTDSPTEEPVHSVDYMHHISQQRPGPRHAQSDPPPGQHRQGFHQQHNSVSSLSLSFTGNLGPGDLNHSSSMAVPGGRQHRLSWSPNTQYSLEAPMPLHSNSSEFRTPPRRLDGSPSAVLGLRSGSHSKQNSVATSISLLSDTAIVAKYSEAATKTNDPALQLSYAKYLLEIGEPSETFIPMPEQGTTANGSPTGTPPSVSFSPTIGQEKNPEKMGKRQLTQEAINWIDKLSKEGQAEAQFIRGTWNEDGLYGTKKNADKALKHYQSASKGDFAPAHFKFGSLCEKKKDNNKAVVLYKKAATHNDVPSNYRLAIVYLYGELGQSKNLKTGLQYLKRAATFATVDSPMPPHVLGLILAREYTQLSIPDDVAFPDDGEAFEWFKKSAELGYGPANFKLGYCYEYGTLGCKVDPYPSIEHYERAVLAGDSNGEAEMALSGWYISGAENCFESDDALAFQYASKAAEKKLPKAQYAMGYYYEVGISVQTDMNMAMEYYKQAAAGGSKEAQARLSGRSTFDKSGHRRSIKRINQNRAAKDNNCILM</sequence>
<dbReference type="Pfam" id="PF08238">
    <property type="entry name" value="Sel1"/>
    <property type="match status" value="7"/>
</dbReference>
<evidence type="ECO:0008006" key="5">
    <source>
        <dbReference type="Google" id="ProtNLM"/>
    </source>
</evidence>
<dbReference type="InterPro" id="IPR051726">
    <property type="entry name" value="Chitin_Synth_Reg"/>
</dbReference>
<dbReference type="PANTHER" id="PTHR46430">
    <property type="entry name" value="PROTEIN SKT5-RELATED"/>
    <property type="match status" value="1"/>
</dbReference>
<dbReference type="OrthoDB" id="272077at2759"/>
<feature type="compositionally biased region" description="Basic and acidic residues" evidence="2">
    <location>
        <begin position="183"/>
        <end position="192"/>
    </location>
</feature>
<feature type="region of interest" description="Disordered" evidence="2">
    <location>
        <begin position="1"/>
        <end position="67"/>
    </location>
</feature>
<comment type="caution">
    <text evidence="3">The sequence shown here is derived from an EMBL/GenBank/DDBJ whole genome shotgun (WGS) entry which is preliminary data.</text>
</comment>
<dbReference type="PANTHER" id="PTHR46430:SF2">
    <property type="entry name" value="CHITIN SYNTHASE REGULATORY FACTOR 4"/>
    <property type="match status" value="1"/>
</dbReference>
<name>A0A9P6MHQ2_9FUNG</name>
<dbReference type="SUPFAM" id="SSF81901">
    <property type="entry name" value="HCP-like"/>
    <property type="match status" value="2"/>
</dbReference>
<feature type="compositionally biased region" description="Polar residues" evidence="2">
    <location>
        <begin position="27"/>
        <end position="60"/>
    </location>
</feature>
<feature type="compositionally biased region" description="Polar residues" evidence="2">
    <location>
        <begin position="155"/>
        <end position="167"/>
    </location>
</feature>
<evidence type="ECO:0000256" key="2">
    <source>
        <dbReference type="SAM" id="MobiDB-lite"/>
    </source>
</evidence>
<evidence type="ECO:0000256" key="1">
    <source>
        <dbReference type="ARBA" id="ARBA00022737"/>
    </source>
</evidence>
<protein>
    <recommendedName>
        <fullName evidence="5">HCP-like protein</fullName>
    </recommendedName>
</protein>
<keyword evidence="1" id="KW-0677">Repeat</keyword>
<dbReference type="Proteomes" id="UP000749646">
    <property type="component" value="Unassembled WGS sequence"/>
</dbReference>
<organism evidence="3 4">
    <name type="scientific">Modicella reniformis</name>
    <dbReference type="NCBI Taxonomy" id="1440133"/>
    <lineage>
        <taxon>Eukaryota</taxon>
        <taxon>Fungi</taxon>
        <taxon>Fungi incertae sedis</taxon>
        <taxon>Mucoromycota</taxon>
        <taxon>Mortierellomycotina</taxon>
        <taxon>Mortierellomycetes</taxon>
        <taxon>Mortierellales</taxon>
        <taxon>Mortierellaceae</taxon>
        <taxon>Modicella</taxon>
    </lineage>
</organism>
<reference evidence="3" key="1">
    <citation type="journal article" date="2020" name="Fungal Divers.">
        <title>Resolving the Mortierellaceae phylogeny through synthesis of multi-gene phylogenetics and phylogenomics.</title>
        <authorList>
            <person name="Vandepol N."/>
            <person name="Liber J."/>
            <person name="Desiro A."/>
            <person name="Na H."/>
            <person name="Kennedy M."/>
            <person name="Barry K."/>
            <person name="Grigoriev I.V."/>
            <person name="Miller A.N."/>
            <person name="O'Donnell K."/>
            <person name="Stajich J.E."/>
            <person name="Bonito G."/>
        </authorList>
    </citation>
    <scope>NUCLEOTIDE SEQUENCE</scope>
    <source>
        <strain evidence="3">MES-2147</strain>
    </source>
</reference>
<feature type="region of interest" description="Disordered" evidence="2">
    <location>
        <begin position="81"/>
        <end position="102"/>
    </location>
</feature>
<feature type="region of interest" description="Disordered" evidence="2">
    <location>
        <begin position="147"/>
        <end position="305"/>
    </location>
</feature>
<feature type="compositionally biased region" description="Polar residues" evidence="2">
    <location>
        <begin position="359"/>
        <end position="382"/>
    </location>
</feature>
<evidence type="ECO:0000313" key="4">
    <source>
        <dbReference type="Proteomes" id="UP000749646"/>
    </source>
</evidence>
<feature type="compositionally biased region" description="Basic and acidic residues" evidence="2">
    <location>
        <begin position="81"/>
        <end position="97"/>
    </location>
</feature>
<dbReference type="InterPro" id="IPR011990">
    <property type="entry name" value="TPR-like_helical_dom_sf"/>
</dbReference>
<dbReference type="InterPro" id="IPR006597">
    <property type="entry name" value="Sel1-like"/>
</dbReference>
<feature type="compositionally biased region" description="Low complexity" evidence="2">
    <location>
        <begin position="7"/>
        <end position="18"/>
    </location>
</feature>
<dbReference type="Gene3D" id="1.25.40.10">
    <property type="entry name" value="Tetratricopeptide repeat domain"/>
    <property type="match status" value="2"/>
</dbReference>
<feature type="region of interest" description="Disordered" evidence="2">
    <location>
        <begin position="115"/>
        <end position="134"/>
    </location>
</feature>
<keyword evidence="4" id="KW-1185">Reference proteome</keyword>
<feature type="compositionally biased region" description="Polar residues" evidence="2">
    <location>
        <begin position="256"/>
        <end position="265"/>
    </location>
</feature>
<evidence type="ECO:0000313" key="3">
    <source>
        <dbReference type="EMBL" id="KAG0001666.1"/>
    </source>
</evidence>
<feature type="compositionally biased region" description="Polar residues" evidence="2">
    <location>
        <begin position="217"/>
        <end position="233"/>
    </location>
</feature>
<feature type="non-terminal residue" evidence="3">
    <location>
        <position position="1"/>
    </location>
</feature>